<reference evidence="1 2" key="1">
    <citation type="submission" date="2024-05" db="EMBL/GenBank/DDBJ databases">
        <title>A high-quality chromosomal-level genome assembly of Topmouth culter (Culter alburnus).</title>
        <authorList>
            <person name="Zhao H."/>
        </authorList>
    </citation>
    <scope>NUCLEOTIDE SEQUENCE [LARGE SCALE GENOMIC DNA]</scope>
    <source>
        <strain evidence="1">CATC2023</strain>
        <tissue evidence="1">Muscle</tissue>
    </source>
</reference>
<organism evidence="1 2">
    <name type="scientific">Culter alburnus</name>
    <name type="common">Topmouth culter</name>
    <dbReference type="NCBI Taxonomy" id="194366"/>
    <lineage>
        <taxon>Eukaryota</taxon>
        <taxon>Metazoa</taxon>
        <taxon>Chordata</taxon>
        <taxon>Craniata</taxon>
        <taxon>Vertebrata</taxon>
        <taxon>Euteleostomi</taxon>
        <taxon>Actinopterygii</taxon>
        <taxon>Neopterygii</taxon>
        <taxon>Teleostei</taxon>
        <taxon>Ostariophysi</taxon>
        <taxon>Cypriniformes</taxon>
        <taxon>Xenocyprididae</taxon>
        <taxon>Xenocypridinae</taxon>
        <taxon>Culter</taxon>
    </lineage>
</organism>
<keyword evidence="2" id="KW-1185">Reference proteome</keyword>
<dbReference type="Proteomes" id="UP001479290">
    <property type="component" value="Unassembled WGS sequence"/>
</dbReference>
<evidence type="ECO:0000313" key="2">
    <source>
        <dbReference type="Proteomes" id="UP001479290"/>
    </source>
</evidence>
<comment type="caution">
    <text evidence="1">The sequence shown here is derived from an EMBL/GenBank/DDBJ whole genome shotgun (WGS) entry which is preliminary data.</text>
</comment>
<sequence>MRDGLEYNERHYNVALPDAFICDAPARAYLKCIKGHTGYSSCERCTEYGVHLGTVVFPELTAPLRTDLTFDQQLDSEHHHNDIVSPLQELGITMVSSFVLDYMHLVCLGHVRRIVHLWTKGPLSSRLSASTINMISDHLESIRANLPQNFSRKPRSLREYRNWKATEYRQFLLYTGPVVLKGRLPTRLYKNFMLLSVAMRILLSPALCSKHCEYADKLLKCYVTNFGQIYGSEQLVYNTHSLIHLADDARNFGALDNVSCFPFENHLGTMKRLVRRPQGAVQQLVRRLSEKQHSLSLKSGKERANKPLQPHFSGPTLPDVPVRMQYMKYRHEGNIISRREGSNCFNVKGKVAVVRNIVELVSGGMYAVCQFYEKEGSFYNYPIESTCVGIRTVTRLSHQLHDVSVTDLTERLILLPLQDGAVAFVQLHNQ</sequence>
<evidence type="ECO:0000313" key="1">
    <source>
        <dbReference type="EMBL" id="KAK9977276.1"/>
    </source>
</evidence>
<protein>
    <recommendedName>
        <fullName evidence="3">Transposase domain-containing protein</fullName>
    </recommendedName>
</protein>
<evidence type="ECO:0008006" key="3">
    <source>
        <dbReference type="Google" id="ProtNLM"/>
    </source>
</evidence>
<accession>A0AAW2AWK8</accession>
<name>A0AAW2AWK8_CULAL</name>
<dbReference type="PANTHER" id="PTHR33053:SF24">
    <property type="entry name" value="TRANSPOSASE DOMAIN-CONTAINING PROTEIN"/>
    <property type="match status" value="1"/>
</dbReference>
<proteinExistence type="predicted"/>
<dbReference type="PANTHER" id="PTHR33053">
    <property type="entry name" value="PROTEIN, PUTATIVE-RELATED"/>
    <property type="match status" value="1"/>
</dbReference>
<dbReference type="AlphaFoldDB" id="A0AAW2AWK8"/>
<gene>
    <name evidence="1" type="ORF">ABG768_019097</name>
</gene>
<dbReference type="EMBL" id="JAWDJR010000003">
    <property type="protein sequence ID" value="KAK9977276.1"/>
    <property type="molecule type" value="Genomic_DNA"/>
</dbReference>